<dbReference type="Proteomes" id="UP001478133">
    <property type="component" value="Unassembled WGS sequence"/>
</dbReference>
<protein>
    <recommendedName>
        <fullName evidence="3">DUF4747 family protein</fullName>
    </recommendedName>
</protein>
<name>A0ABV1HU36_9FIRM</name>
<dbReference type="RefSeq" id="WP_367286319.1">
    <property type="nucleotide sequence ID" value="NZ_JBBMEY010000008.1"/>
</dbReference>
<evidence type="ECO:0008006" key="3">
    <source>
        <dbReference type="Google" id="ProtNLM"/>
    </source>
</evidence>
<sequence length="280" mass="32858">MATKTIKKTVYFYKTIPDYSLFSNKIDDPSMLQSMFRKCFPQLGEYRSKDMKIGIEIISSDEKHLFGRFLKEDEPKDEFLKLKVINNDNKEDLNQNVIFEYFSFFYIDINKCITSIISSIHSGKFTKMINQFLLQENFHIGFIPYSITSLDDALKKFKKVKGIEYVCNPSTSKETFRSLNQYQETESAEADKVTISVKFKHTGPQFINDLNKIESERGKYLKYKISGESDDGTEQFFDILSKTFYRSAPIEIQGNPEENINFIKRKFQQEIELLYKEINS</sequence>
<organism evidence="1 2">
    <name type="scientific">Ruminococcoides intestinihominis</name>
    <dbReference type="NCBI Taxonomy" id="3133161"/>
    <lineage>
        <taxon>Bacteria</taxon>
        <taxon>Bacillati</taxon>
        <taxon>Bacillota</taxon>
        <taxon>Clostridia</taxon>
        <taxon>Eubacteriales</taxon>
        <taxon>Oscillospiraceae</taxon>
        <taxon>Ruminococcoides</taxon>
    </lineage>
</organism>
<dbReference type="EMBL" id="JBBMFI010000018">
    <property type="protein sequence ID" value="MEQ2565819.1"/>
    <property type="molecule type" value="Genomic_DNA"/>
</dbReference>
<keyword evidence="2" id="KW-1185">Reference proteome</keyword>
<proteinExistence type="predicted"/>
<reference evidence="1 2" key="1">
    <citation type="submission" date="2024-03" db="EMBL/GenBank/DDBJ databases">
        <title>Human intestinal bacterial collection.</title>
        <authorList>
            <person name="Pauvert C."/>
            <person name="Hitch T.C.A."/>
            <person name="Clavel T."/>
        </authorList>
    </citation>
    <scope>NUCLEOTIDE SEQUENCE [LARGE SCALE GENOMIC DNA]</scope>
    <source>
        <strain evidence="1 2">CLA-AP-H18</strain>
    </source>
</reference>
<accession>A0ABV1HU36</accession>
<evidence type="ECO:0000313" key="2">
    <source>
        <dbReference type="Proteomes" id="UP001478133"/>
    </source>
</evidence>
<gene>
    <name evidence="1" type="ORF">ABFO16_06160</name>
</gene>
<comment type="caution">
    <text evidence="1">The sequence shown here is derived from an EMBL/GenBank/DDBJ whole genome shotgun (WGS) entry which is preliminary data.</text>
</comment>
<evidence type="ECO:0000313" key="1">
    <source>
        <dbReference type="EMBL" id="MEQ2565819.1"/>
    </source>
</evidence>